<dbReference type="InterPro" id="IPR035986">
    <property type="entry name" value="PKD_dom_sf"/>
</dbReference>
<dbReference type="Pfam" id="PF13385">
    <property type="entry name" value="Laminin_G_3"/>
    <property type="match status" value="1"/>
</dbReference>
<name>A0A0F3IIS3_9GAMM</name>
<dbReference type="SUPFAM" id="SSF49299">
    <property type="entry name" value="PKD domain"/>
    <property type="match status" value="1"/>
</dbReference>
<dbReference type="SUPFAM" id="SSF49899">
    <property type="entry name" value="Concanavalin A-like lectins/glucanases"/>
    <property type="match status" value="1"/>
</dbReference>
<organism evidence="5 6">
    <name type="scientific">Methylocucumis oryzae</name>
    <dbReference type="NCBI Taxonomy" id="1632867"/>
    <lineage>
        <taxon>Bacteria</taxon>
        <taxon>Pseudomonadati</taxon>
        <taxon>Pseudomonadota</taxon>
        <taxon>Gammaproteobacteria</taxon>
        <taxon>Methylococcales</taxon>
        <taxon>Methylococcaceae</taxon>
        <taxon>Methylocucumis</taxon>
    </lineage>
</organism>
<dbReference type="CDD" id="cd00146">
    <property type="entry name" value="PKD"/>
    <property type="match status" value="1"/>
</dbReference>
<evidence type="ECO:0000256" key="1">
    <source>
        <dbReference type="ARBA" id="ARBA00022729"/>
    </source>
</evidence>
<protein>
    <recommendedName>
        <fullName evidence="4">LamG-like jellyroll fold domain-containing protein</fullName>
    </recommendedName>
</protein>
<keyword evidence="1 3" id="KW-0732">Signal</keyword>
<comment type="caution">
    <text evidence="5">The sequence shown here is derived from an EMBL/GenBank/DDBJ whole genome shotgun (WGS) entry which is preliminary data.</text>
</comment>
<keyword evidence="2" id="KW-1015">Disulfide bond</keyword>
<evidence type="ECO:0000256" key="2">
    <source>
        <dbReference type="ARBA" id="ARBA00023157"/>
    </source>
</evidence>
<dbReference type="Gene3D" id="2.60.40.10">
    <property type="entry name" value="Immunoglobulins"/>
    <property type="match status" value="1"/>
</dbReference>
<accession>A0A0F3IIS3</accession>
<reference evidence="6" key="1">
    <citation type="submission" date="2015-03" db="EMBL/GenBank/DDBJ databases">
        <title>Draft genome sequence of a novel methanotroph (Sn10-6) isolated from flooded ricefield rhizosphere in India.</title>
        <authorList>
            <person name="Pandit P.S."/>
            <person name="Pore S.D."/>
            <person name="Arora P."/>
            <person name="Kapse N.G."/>
            <person name="Dhakephalkar P.K."/>
            <person name="Rahalkar M.C."/>
        </authorList>
    </citation>
    <scope>NUCLEOTIDE SEQUENCE [LARGE SCALE GENOMIC DNA]</scope>
    <source>
        <strain evidence="6">Sn10-6</strain>
    </source>
</reference>
<evidence type="ECO:0000313" key="5">
    <source>
        <dbReference type="EMBL" id="KJV05409.1"/>
    </source>
</evidence>
<proteinExistence type="predicted"/>
<evidence type="ECO:0000256" key="3">
    <source>
        <dbReference type="SAM" id="SignalP"/>
    </source>
</evidence>
<dbReference type="InterPro" id="IPR006558">
    <property type="entry name" value="LamG-like"/>
</dbReference>
<gene>
    <name evidence="5" type="ORF">VZ94_18385</name>
</gene>
<reference evidence="5 6" key="2">
    <citation type="journal article" date="2016" name="Microb. Ecol.">
        <title>Genome Characteristics of a Novel Type I Methanotroph (Sn10-6) Isolated from a Flooded Indian Rice Field.</title>
        <authorList>
            <person name="Rahalkar M.C."/>
            <person name="Pandit P.S."/>
            <person name="Dhakephalkar P.K."/>
            <person name="Pore S."/>
            <person name="Arora P."/>
            <person name="Kapse N."/>
        </authorList>
    </citation>
    <scope>NUCLEOTIDE SEQUENCE [LARGE SCALE GENOMIC DNA]</scope>
    <source>
        <strain evidence="5 6">Sn10-6</strain>
    </source>
</reference>
<feature type="chain" id="PRO_5002462566" description="LamG-like jellyroll fold domain-containing protein" evidence="3">
    <location>
        <begin position="38"/>
        <end position="378"/>
    </location>
</feature>
<dbReference type="AlphaFoldDB" id="A0A0F3IIS3"/>
<feature type="domain" description="LamG-like jellyroll fold" evidence="4">
    <location>
        <begin position="102"/>
        <end position="242"/>
    </location>
</feature>
<dbReference type="Proteomes" id="UP000033684">
    <property type="component" value="Unassembled WGS sequence"/>
</dbReference>
<dbReference type="InterPro" id="IPR013320">
    <property type="entry name" value="ConA-like_dom_sf"/>
</dbReference>
<dbReference type="SMART" id="SM00560">
    <property type="entry name" value="LamGL"/>
    <property type="match status" value="1"/>
</dbReference>
<evidence type="ECO:0000313" key="6">
    <source>
        <dbReference type="Proteomes" id="UP000033684"/>
    </source>
</evidence>
<feature type="signal peptide" evidence="3">
    <location>
        <begin position="1"/>
        <end position="37"/>
    </location>
</feature>
<dbReference type="EMBL" id="LAJX01000231">
    <property type="protein sequence ID" value="KJV05409.1"/>
    <property type="molecule type" value="Genomic_DNA"/>
</dbReference>
<dbReference type="Gene3D" id="2.60.120.200">
    <property type="match status" value="1"/>
</dbReference>
<keyword evidence="6" id="KW-1185">Reference proteome</keyword>
<dbReference type="InterPro" id="IPR013783">
    <property type="entry name" value="Ig-like_fold"/>
</dbReference>
<sequence>MRTHYFLSCNLNYVFLFLRLFASSCILLFASSQEAIAANKILSYDFNEGSGSTVINSGLANNANGTIEGASYLPDNRTGSDWVLNFNGVDSVEIPNYVNPSDLITVEAWINPDEEDESVLFNNGLHIIWDDGYPGVRLALVHHQLLFTVAMTPNTGGINQIQVMGGITCSGHWQHVAGIYDGASARIYINGKEIARNSNSTSSPGSGGIQNAYIGSNSLTSIFGFHGKIDDLHVWDRALTADELAAGQANTGECGGEINQPPVANAGIDQETEIDFDEANYANIILDGSGSFDPDLGPNPLSYHWTHIDSPDIIPESNSALTNFTITEPGIYSFSLVVNDGLAASSPDLVTYIIHESCESACSNTDSQCSINYLGCFF</sequence>
<evidence type="ECO:0000259" key="4">
    <source>
        <dbReference type="SMART" id="SM00560"/>
    </source>
</evidence>